<organism evidence="9 10">
    <name type="scientific">Fontibacillus panacisegetis</name>
    <dbReference type="NCBI Taxonomy" id="670482"/>
    <lineage>
        <taxon>Bacteria</taxon>
        <taxon>Bacillati</taxon>
        <taxon>Bacillota</taxon>
        <taxon>Bacilli</taxon>
        <taxon>Bacillales</taxon>
        <taxon>Paenibacillaceae</taxon>
        <taxon>Fontibacillus</taxon>
    </lineage>
</organism>
<evidence type="ECO:0000256" key="7">
    <source>
        <dbReference type="RuleBase" id="RU361153"/>
    </source>
</evidence>
<keyword evidence="6" id="KW-0624">Polysaccharide degradation</keyword>
<evidence type="ECO:0000256" key="1">
    <source>
        <dbReference type="ARBA" id="ARBA00005641"/>
    </source>
</evidence>
<evidence type="ECO:0000256" key="6">
    <source>
        <dbReference type="ARBA" id="ARBA00023326"/>
    </source>
</evidence>
<evidence type="ECO:0000256" key="4">
    <source>
        <dbReference type="ARBA" id="ARBA00023277"/>
    </source>
</evidence>
<evidence type="ECO:0000256" key="2">
    <source>
        <dbReference type="ARBA" id="ARBA00022801"/>
    </source>
</evidence>
<dbReference type="Gene3D" id="3.20.20.80">
    <property type="entry name" value="Glycosidases"/>
    <property type="match status" value="1"/>
</dbReference>
<sequence length="300" mass="35817">MRLPFDYDLFEHDDKPYLYEEEGLKWLDQAVDWCLSRGLSVVLDFHRAPGQGYDREKPNMLLHEREHWLRYVAVWRMLAKRFASYGEKVIFELLNEIVDPSQYLYKALIRDGLAAIRESDKQRWVIVGGNLFNSIDSLKEIELFEDPYVMYNFHYYEPVVFTHQKAYFCEDLSIYNQEIHYPGSFPELQQFLNSYPEHADKNHMYVWEHNTKNYMEKRLQAAERFHQYTGRPLYCGEFGVIDTAPVDSACRWLSDFRIVRLDCQLSYSYGTCGVQCVTYPEIGIWNHIYLIFCRIVPKVI</sequence>
<accession>A0A1G7FUT5</accession>
<dbReference type="PANTHER" id="PTHR31297:SF41">
    <property type="entry name" value="ENDOGLUCANASE, PUTATIVE (AFU_ORTHOLOGUE AFUA_5G01830)-RELATED"/>
    <property type="match status" value="1"/>
</dbReference>
<keyword evidence="2 7" id="KW-0378">Hydrolase</keyword>
<proteinExistence type="inferred from homology"/>
<dbReference type="GO" id="GO:0008422">
    <property type="term" value="F:beta-glucosidase activity"/>
    <property type="evidence" value="ECO:0007669"/>
    <property type="project" value="TreeGrafter"/>
</dbReference>
<keyword evidence="4" id="KW-0119">Carbohydrate metabolism</keyword>
<dbReference type="InterPro" id="IPR050386">
    <property type="entry name" value="Glycosyl_hydrolase_5"/>
</dbReference>
<dbReference type="GO" id="GO:0009986">
    <property type="term" value="C:cell surface"/>
    <property type="evidence" value="ECO:0007669"/>
    <property type="project" value="TreeGrafter"/>
</dbReference>
<dbReference type="SUPFAM" id="SSF51445">
    <property type="entry name" value="(Trans)glycosidases"/>
    <property type="match status" value="1"/>
</dbReference>
<evidence type="ECO:0000259" key="8">
    <source>
        <dbReference type="Pfam" id="PF00150"/>
    </source>
</evidence>
<evidence type="ECO:0000313" key="9">
    <source>
        <dbReference type="EMBL" id="SDE79638.1"/>
    </source>
</evidence>
<evidence type="ECO:0000256" key="3">
    <source>
        <dbReference type="ARBA" id="ARBA00023001"/>
    </source>
</evidence>
<dbReference type="GO" id="GO:0030245">
    <property type="term" value="P:cellulose catabolic process"/>
    <property type="evidence" value="ECO:0007669"/>
    <property type="project" value="UniProtKB-KW"/>
</dbReference>
<keyword evidence="10" id="KW-1185">Reference proteome</keyword>
<dbReference type="InterPro" id="IPR017853">
    <property type="entry name" value="GH"/>
</dbReference>
<keyword evidence="3" id="KW-0136">Cellulose degradation</keyword>
<dbReference type="InterPro" id="IPR001547">
    <property type="entry name" value="Glyco_hydro_5"/>
</dbReference>
<gene>
    <name evidence="9" type="ORF">SAMN04488542_102157</name>
</gene>
<name>A0A1G7FUT5_9BACL</name>
<dbReference type="PANTHER" id="PTHR31297">
    <property type="entry name" value="GLUCAN ENDO-1,6-BETA-GLUCOSIDASE B"/>
    <property type="match status" value="1"/>
</dbReference>
<reference evidence="9 10" key="1">
    <citation type="submission" date="2016-10" db="EMBL/GenBank/DDBJ databases">
        <authorList>
            <person name="de Groot N.N."/>
        </authorList>
    </citation>
    <scope>NUCLEOTIDE SEQUENCE [LARGE SCALE GENOMIC DNA]</scope>
    <source>
        <strain evidence="9 10">DSM 28129</strain>
    </source>
</reference>
<evidence type="ECO:0000313" key="10">
    <source>
        <dbReference type="Proteomes" id="UP000198972"/>
    </source>
</evidence>
<dbReference type="STRING" id="670482.SAMN04488542_102157"/>
<evidence type="ECO:0000256" key="5">
    <source>
        <dbReference type="ARBA" id="ARBA00023295"/>
    </source>
</evidence>
<feature type="domain" description="Glycoside hydrolase family 5" evidence="8">
    <location>
        <begin position="2"/>
        <end position="254"/>
    </location>
</feature>
<dbReference type="AlphaFoldDB" id="A0A1G7FUT5"/>
<comment type="similarity">
    <text evidence="1 7">Belongs to the glycosyl hydrolase 5 (cellulase A) family.</text>
</comment>
<dbReference type="GO" id="GO:0005576">
    <property type="term" value="C:extracellular region"/>
    <property type="evidence" value="ECO:0007669"/>
    <property type="project" value="TreeGrafter"/>
</dbReference>
<dbReference type="Proteomes" id="UP000198972">
    <property type="component" value="Unassembled WGS sequence"/>
</dbReference>
<dbReference type="Pfam" id="PF00150">
    <property type="entry name" value="Cellulase"/>
    <property type="match status" value="1"/>
</dbReference>
<dbReference type="EMBL" id="FNBG01000002">
    <property type="protein sequence ID" value="SDE79638.1"/>
    <property type="molecule type" value="Genomic_DNA"/>
</dbReference>
<protein>
    <submittedName>
        <fullName evidence="9">Cellulase (Glycosyl hydrolase family 5)</fullName>
    </submittedName>
</protein>
<keyword evidence="5 7" id="KW-0326">Glycosidase</keyword>